<dbReference type="Pfam" id="PF00588">
    <property type="entry name" value="SpoU_methylase"/>
    <property type="match status" value="1"/>
</dbReference>
<keyword evidence="7" id="KW-1185">Reference proteome</keyword>
<name>A0ABW5TE41_9FLAO</name>
<evidence type="ECO:0000313" key="6">
    <source>
        <dbReference type="EMBL" id="MFD2727154.1"/>
    </source>
</evidence>
<feature type="domain" description="MRM3-like substrate binding" evidence="5">
    <location>
        <begin position="5"/>
        <end position="86"/>
    </location>
</feature>
<keyword evidence="3" id="KW-0808">Transferase</keyword>
<dbReference type="PANTHER" id="PTHR43191:SF2">
    <property type="entry name" value="RRNA METHYLTRANSFERASE 3, MITOCHONDRIAL"/>
    <property type="match status" value="1"/>
</dbReference>
<evidence type="ECO:0000259" key="5">
    <source>
        <dbReference type="Pfam" id="PF22435"/>
    </source>
</evidence>
<dbReference type="Proteomes" id="UP001597476">
    <property type="component" value="Unassembled WGS sequence"/>
</dbReference>
<dbReference type="RefSeq" id="WP_380292739.1">
    <property type="nucleotide sequence ID" value="NZ_JBHULY010000033.1"/>
</dbReference>
<dbReference type="InterPro" id="IPR053888">
    <property type="entry name" value="MRM3-like_sub_bind"/>
</dbReference>
<comment type="caution">
    <text evidence="6">The sequence shown here is derived from an EMBL/GenBank/DDBJ whole genome shotgun (WGS) entry which is preliminary data.</text>
</comment>
<evidence type="ECO:0000256" key="1">
    <source>
        <dbReference type="ARBA" id="ARBA00007228"/>
    </source>
</evidence>
<dbReference type="GO" id="GO:0008168">
    <property type="term" value="F:methyltransferase activity"/>
    <property type="evidence" value="ECO:0007669"/>
    <property type="project" value="UniProtKB-KW"/>
</dbReference>
<evidence type="ECO:0000313" key="7">
    <source>
        <dbReference type="Proteomes" id="UP001597476"/>
    </source>
</evidence>
<dbReference type="EMBL" id="JBHULY010000033">
    <property type="protein sequence ID" value="MFD2727154.1"/>
    <property type="molecule type" value="Genomic_DNA"/>
</dbReference>
<dbReference type="SUPFAM" id="SSF55315">
    <property type="entry name" value="L30e-like"/>
    <property type="match status" value="1"/>
</dbReference>
<evidence type="ECO:0000256" key="3">
    <source>
        <dbReference type="ARBA" id="ARBA00022679"/>
    </source>
</evidence>
<dbReference type="Gene3D" id="3.30.1330.30">
    <property type="match status" value="1"/>
</dbReference>
<reference evidence="7" key="1">
    <citation type="journal article" date="2019" name="Int. J. Syst. Evol. Microbiol.">
        <title>The Global Catalogue of Microorganisms (GCM) 10K type strain sequencing project: providing services to taxonomists for standard genome sequencing and annotation.</title>
        <authorList>
            <consortium name="The Broad Institute Genomics Platform"/>
            <consortium name="The Broad Institute Genome Sequencing Center for Infectious Disease"/>
            <person name="Wu L."/>
            <person name="Ma J."/>
        </authorList>
    </citation>
    <scope>NUCLEOTIDE SEQUENCE [LARGE SCALE GENOMIC DNA]</scope>
    <source>
        <strain evidence="7">KCTC 42398</strain>
    </source>
</reference>
<dbReference type="Gene3D" id="3.40.1280.10">
    <property type="match status" value="1"/>
</dbReference>
<organism evidence="6 7">
    <name type="scientific">Hyunsoonleella rubra</name>
    <dbReference type="NCBI Taxonomy" id="1737062"/>
    <lineage>
        <taxon>Bacteria</taxon>
        <taxon>Pseudomonadati</taxon>
        <taxon>Bacteroidota</taxon>
        <taxon>Flavobacteriia</taxon>
        <taxon>Flavobacteriales</taxon>
        <taxon>Flavobacteriaceae</taxon>
    </lineage>
</organism>
<comment type="similarity">
    <text evidence="1">Belongs to the class IV-like SAM-binding methyltransferase superfamily. RNA methyltransferase TrmH family.</text>
</comment>
<dbReference type="InterPro" id="IPR001537">
    <property type="entry name" value="SpoU_MeTrfase"/>
</dbReference>
<dbReference type="PANTHER" id="PTHR43191">
    <property type="entry name" value="RRNA METHYLTRANSFERASE 3"/>
    <property type="match status" value="1"/>
</dbReference>
<sequence>MLSKNQIKFITRLGQKKYRQQEGLFVVEGIKVINELLTSPFELYQLYTTETFNIDANSDNYGKESLISESDLKRISFLTTPNKALGVFKTPEVKKIDAGGLVVALDDVRDPGNLGTIIRLCDWFGVKDLVCNKQTVDCYNPKVLQATMGSISRVNVSYVDLDKFLSQCKIPIFGAFMDGENVYQRQLPEQGVLVMGNEANGISKVIEATVNQRIAIPRFGDLKATESLNVATATAILLSEFRRQ</sequence>
<dbReference type="InterPro" id="IPR029026">
    <property type="entry name" value="tRNA_m1G_MTases_N"/>
</dbReference>
<feature type="domain" description="tRNA/rRNA methyltransferase SpoU type" evidence="4">
    <location>
        <begin position="101"/>
        <end position="238"/>
    </location>
</feature>
<dbReference type="InterPro" id="IPR029028">
    <property type="entry name" value="Alpha/beta_knot_MTases"/>
</dbReference>
<gene>
    <name evidence="6" type="ORF">ACFSR8_13110</name>
</gene>
<evidence type="ECO:0000256" key="2">
    <source>
        <dbReference type="ARBA" id="ARBA00022603"/>
    </source>
</evidence>
<keyword evidence="2 6" id="KW-0489">Methyltransferase</keyword>
<evidence type="ECO:0000259" key="4">
    <source>
        <dbReference type="Pfam" id="PF00588"/>
    </source>
</evidence>
<protein>
    <submittedName>
        <fullName evidence="6">TrmH family RNA methyltransferase</fullName>
    </submittedName>
</protein>
<dbReference type="CDD" id="cd18109">
    <property type="entry name" value="SpoU-like_RNA-MTase"/>
    <property type="match status" value="1"/>
</dbReference>
<dbReference type="GO" id="GO:0032259">
    <property type="term" value="P:methylation"/>
    <property type="evidence" value="ECO:0007669"/>
    <property type="project" value="UniProtKB-KW"/>
</dbReference>
<dbReference type="InterPro" id="IPR051259">
    <property type="entry name" value="rRNA_Methyltransferase"/>
</dbReference>
<dbReference type="SUPFAM" id="SSF75217">
    <property type="entry name" value="alpha/beta knot"/>
    <property type="match status" value="1"/>
</dbReference>
<dbReference type="Pfam" id="PF22435">
    <property type="entry name" value="MRM3-like_sub_bind"/>
    <property type="match status" value="1"/>
</dbReference>
<proteinExistence type="inferred from homology"/>
<dbReference type="InterPro" id="IPR029064">
    <property type="entry name" value="Ribosomal_eL30-like_sf"/>
</dbReference>
<accession>A0ABW5TE41</accession>